<accession>A0ABS8W3I8</accession>
<comment type="caution">
    <text evidence="1">The sequence shown here is derived from an EMBL/GenBank/DDBJ whole genome shotgun (WGS) entry which is preliminary data.</text>
</comment>
<dbReference type="EMBL" id="JACEIK010006589">
    <property type="protein sequence ID" value="MCE2055933.1"/>
    <property type="molecule type" value="Genomic_DNA"/>
</dbReference>
<gene>
    <name evidence="1" type="ORF">HAX54_043757</name>
</gene>
<evidence type="ECO:0000313" key="2">
    <source>
        <dbReference type="Proteomes" id="UP000823775"/>
    </source>
</evidence>
<name>A0ABS8W3I8_DATST</name>
<evidence type="ECO:0000313" key="1">
    <source>
        <dbReference type="EMBL" id="MCE2055933.1"/>
    </source>
</evidence>
<protein>
    <submittedName>
        <fullName evidence="1">Uncharacterized protein</fullName>
    </submittedName>
</protein>
<dbReference type="Proteomes" id="UP000823775">
    <property type="component" value="Unassembled WGS sequence"/>
</dbReference>
<organism evidence="1 2">
    <name type="scientific">Datura stramonium</name>
    <name type="common">Jimsonweed</name>
    <name type="synonym">Common thornapple</name>
    <dbReference type="NCBI Taxonomy" id="4076"/>
    <lineage>
        <taxon>Eukaryota</taxon>
        <taxon>Viridiplantae</taxon>
        <taxon>Streptophyta</taxon>
        <taxon>Embryophyta</taxon>
        <taxon>Tracheophyta</taxon>
        <taxon>Spermatophyta</taxon>
        <taxon>Magnoliopsida</taxon>
        <taxon>eudicotyledons</taxon>
        <taxon>Gunneridae</taxon>
        <taxon>Pentapetalae</taxon>
        <taxon>asterids</taxon>
        <taxon>lamiids</taxon>
        <taxon>Solanales</taxon>
        <taxon>Solanaceae</taxon>
        <taxon>Solanoideae</taxon>
        <taxon>Datureae</taxon>
        <taxon>Datura</taxon>
    </lineage>
</organism>
<keyword evidence="2" id="KW-1185">Reference proteome</keyword>
<reference evidence="1 2" key="1">
    <citation type="journal article" date="2021" name="BMC Genomics">
        <title>Datura genome reveals duplications of psychoactive alkaloid biosynthetic genes and high mutation rate following tissue culture.</title>
        <authorList>
            <person name="Rajewski A."/>
            <person name="Carter-House D."/>
            <person name="Stajich J."/>
            <person name="Litt A."/>
        </authorList>
    </citation>
    <scope>NUCLEOTIDE SEQUENCE [LARGE SCALE GENOMIC DNA]</scope>
    <source>
        <strain evidence="1">AR-01</strain>
    </source>
</reference>
<sequence>MAARQQRSEKISRRASIKGKVRNGTETRFLGYKYKWPTITTDTIEVVGSSSDRRQTEDNMSSCHCHNPMRAMEEEKCY</sequence>
<proteinExistence type="predicted"/>